<dbReference type="AlphaFoldDB" id="A0A4Q7UC73"/>
<protein>
    <submittedName>
        <fullName evidence="3">Transposase IS116/IS110/IS902 family protein</fullName>
    </submittedName>
</protein>
<dbReference type="GO" id="GO:0006313">
    <property type="term" value="P:DNA transposition"/>
    <property type="evidence" value="ECO:0007669"/>
    <property type="project" value="InterPro"/>
</dbReference>
<evidence type="ECO:0000313" key="3">
    <source>
        <dbReference type="EMBL" id="RZT75515.1"/>
    </source>
</evidence>
<organism evidence="3 4">
    <name type="scientific">Pseudonocardia sediminis</name>
    <dbReference type="NCBI Taxonomy" id="1397368"/>
    <lineage>
        <taxon>Bacteria</taxon>
        <taxon>Bacillati</taxon>
        <taxon>Actinomycetota</taxon>
        <taxon>Actinomycetes</taxon>
        <taxon>Pseudonocardiales</taxon>
        <taxon>Pseudonocardiaceae</taxon>
        <taxon>Pseudonocardia</taxon>
    </lineage>
</organism>
<dbReference type="RefSeq" id="WP_130295484.1">
    <property type="nucleotide sequence ID" value="NZ_SHKL01000002.1"/>
</dbReference>
<evidence type="ECO:0000259" key="2">
    <source>
        <dbReference type="Pfam" id="PF02371"/>
    </source>
</evidence>
<name>A0A4Q7UC73_PSEST</name>
<comment type="caution">
    <text evidence="3">The sequence shown here is derived from an EMBL/GenBank/DDBJ whole genome shotgun (WGS) entry which is preliminary data.</text>
</comment>
<dbReference type="NCBIfam" id="NF033542">
    <property type="entry name" value="transpos_IS110"/>
    <property type="match status" value="1"/>
</dbReference>
<gene>
    <name evidence="3" type="ORF">EV383_6256</name>
</gene>
<proteinExistence type="predicted"/>
<dbReference type="InterPro" id="IPR003346">
    <property type="entry name" value="Transposase_20"/>
</dbReference>
<dbReference type="PANTHER" id="PTHR33055">
    <property type="entry name" value="TRANSPOSASE FOR INSERTION SEQUENCE ELEMENT IS1111A"/>
    <property type="match status" value="1"/>
</dbReference>
<dbReference type="GO" id="GO:0003677">
    <property type="term" value="F:DNA binding"/>
    <property type="evidence" value="ECO:0007669"/>
    <property type="project" value="InterPro"/>
</dbReference>
<evidence type="ECO:0000259" key="1">
    <source>
        <dbReference type="Pfam" id="PF01548"/>
    </source>
</evidence>
<dbReference type="OrthoDB" id="3188901at2"/>
<reference evidence="3 4" key="1">
    <citation type="submission" date="2019-02" db="EMBL/GenBank/DDBJ databases">
        <title>Sequencing the genomes of 1000 actinobacteria strains.</title>
        <authorList>
            <person name="Klenk H.-P."/>
        </authorList>
    </citation>
    <scope>NUCLEOTIDE SEQUENCE [LARGE SCALE GENOMIC DNA]</scope>
    <source>
        <strain evidence="3 4">DSM 45779</strain>
    </source>
</reference>
<sequence length="420" mass="45328">MLFVGDDWAEDHHDVEIQNAAGERLAAARLPEGLAGVARLHELVAAHLPEPDSESEGEVLAQVWVGIETERGPWVQALVAAGYRVFAINPRQVARYRERHSNAGAKSDAADAHALADMVRTDGHQLRSIAGDTELASGIKVLSRAHQRLIRDRTRQVLRLRQSLLEYFPAALDAFDDLTRADTVELLAKAPDPDTAARLTRAQISAAMRRARRPGIDAKTATMAAALRRPGLTRSEPVTAAFAAATRSLAAVIAALNSEIATLQRQLSAEFERHPAAAIYRSQPGLGPIVAARVLAEFGDDPDRYASARSRKNYAATSPITRQSGKKTSVHARYVHNERLVDALGRQAQGALVGSVGARAYYDLQRARGLGHRAALRQLANRLVGILHGCLKTGALYDETTAWGHRSTEPTPPPAAADAA</sequence>
<dbReference type="InterPro" id="IPR047650">
    <property type="entry name" value="Transpos_IS110"/>
</dbReference>
<dbReference type="Pfam" id="PF01548">
    <property type="entry name" value="DEDD_Tnp_IS110"/>
    <property type="match status" value="1"/>
</dbReference>
<evidence type="ECO:0000313" key="4">
    <source>
        <dbReference type="Proteomes" id="UP000291591"/>
    </source>
</evidence>
<dbReference type="Pfam" id="PF02371">
    <property type="entry name" value="Transposase_20"/>
    <property type="match status" value="1"/>
</dbReference>
<dbReference type="EMBL" id="SHKL01000002">
    <property type="protein sequence ID" value="RZT75515.1"/>
    <property type="molecule type" value="Genomic_DNA"/>
</dbReference>
<dbReference type="Proteomes" id="UP000291591">
    <property type="component" value="Unassembled WGS sequence"/>
</dbReference>
<accession>A0A4Q7UC73</accession>
<dbReference type="InterPro" id="IPR002525">
    <property type="entry name" value="Transp_IS110-like_N"/>
</dbReference>
<feature type="domain" description="Transposase IS110-like N-terminal" evidence="1">
    <location>
        <begin position="4"/>
        <end position="169"/>
    </location>
</feature>
<feature type="domain" description="Transposase IS116/IS110/IS902 C-terminal" evidence="2">
    <location>
        <begin position="281"/>
        <end position="352"/>
    </location>
</feature>
<dbReference type="GO" id="GO:0004803">
    <property type="term" value="F:transposase activity"/>
    <property type="evidence" value="ECO:0007669"/>
    <property type="project" value="InterPro"/>
</dbReference>
<dbReference type="PANTHER" id="PTHR33055:SF3">
    <property type="entry name" value="PUTATIVE TRANSPOSASE FOR IS117-RELATED"/>
    <property type="match status" value="1"/>
</dbReference>
<keyword evidence="4" id="KW-1185">Reference proteome</keyword>